<evidence type="ECO:0000256" key="8">
    <source>
        <dbReference type="HAMAP-Rule" id="MF_00208"/>
    </source>
</evidence>
<dbReference type="NCBIfam" id="TIGR01085">
    <property type="entry name" value="murE"/>
    <property type="match status" value="1"/>
</dbReference>
<keyword evidence="8" id="KW-0963">Cytoplasm</keyword>
<dbReference type="Gene3D" id="3.90.190.20">
    <property type="entry name" value="Mur ligase, C-terminal domain"/>
    <property type="match status" value="1"/>
</dbReference>
<dbReference type="GO" id="GO:0000287">
    <property type="term" value="F:magnesium ion binding"/>
    <property type="evidence" value="ECO:0007669"/>
    <property type="project" value="UniProtKB-UniRule"/>
</dbReference>
<comment type="PTM">
    <text evidence="8">Carboxylation is probably crucial for Mg(2+) binding and, consequently, for the gamma-phosphate positioning of ATP.</text>
</comment>
<accession>A0A9D1DSV1</accession>
<dbReference type="SUPFAM" id="SSF53244">
    <property type="entry name" value="MurD-like peptide ligases, peptide-binding domain"/>
    <property type="match status" value="1"/>
</dbReference>
<dbReference type="InterPro" id="IPR036615">
    <property type="entry name" value="Mur_ligase_C_dom_sf"/>
</dbReference>
<feature type="modified residue" description="N6-carboxylysine" evidence="8">
    <location>
        <position position="219"/>
    </location>
</feature>
<evidence type="ECO:0000256" key="7">
    <source>
        <dbReference type="ARBA" id="ARBA00023316"/>
    </source>
</evidence>
<keyword evidence="4 8" id="KW-0133">Cell shape</keyword>
<evidence type="ECO:0000256" key="1">
    <source>
        <dbReference type="ARBA" id="ARBA00004752"/>
    </source>
</evidence>
<feature type="binding site" evidence="8">
    <location>
        <position position="29"/>
    </location>
    <ligand>
        <name>UDP-N-acetyl-alpha-D-muramoyl-L-alanyl-D-glutamate</name>
        <dbReference type="ChEBI" id="CHEBI:83900"/>
    </ligand>
</feature>
<evidence type="ECO:0000256" key="9">
    <source>
        <dbReference type="RuleBase" id="RU004135"/>
    </source>
</evidence>
<dbReference type="EMBL" id="DVHF01000153">
    <property type="protein sequence ID" value="HIR58353.1"/>
    <property type="molecule type" value="Genomic_DNA"/>
</dbReference>
<feature type="domain" description="Mur ligase N-terminal catalytic" evidence="10">
    <location>
        <begin position="22"/>
        <end position="89"/>
    </location>
</feature>
<protein>
    <recommendedName>
        <fullName evidence="8">UDP-N-acetylmuramyl-tripeptide synthetase</fullName>
        <ecNumber evidence="8">6.3.2.-</ecNumber>
    </recommendedName>
    <alternativeName>
        <fullName evidence="8">UDP-MurNAc-tripeptide synthetase</fullName>
    </alternativeName>
</protein>
<comment type="caution">
    <text evidence="8">Lacks conserved residue(s) required for the propagation of feature annotation.</text>
</comment>
<dbReference type="GO" id="GO:0005524">
    <property type="term" value="F:ATP binding"/>
    <property type="evidence" value="ECO:0007669"/>
    <property type="project" value="UniProtKB-UniRule"/>
</dbReference>
<dbReference type="GO" id="GO:0051301">
    <property type="term" value="P:cell division"/>
    <property type="evidence" value="ECO:0007669"/>
    <property type="project" value="UniProtKB-KW"/>
</dbReference>
<dbReference type="PANTHER" id="PTHR23135">
    <property type="entry name" value="MUR LIGASE FAMILY MEMBER"/>
    <property type="match status" value="1"/>
</dbReference>
<dbReference type="GO" id="GO:0008360">
    <property type="term" value="P:regulation of cell shape"/>
    <property type="evidence" value="ECO:0007669"/>
    <property type="project" value="UniProtKB-KW"/>
</dbReference>
<dbReference type="Gene3D" id="3.40.1190.10">
    <property type="entry name" value="Mur-like, catalytic domain"/>
    <property type="match status" value="1"/>
</dbReference>
<comment type="similarity">
    <text evidence="2 8">Belongs to the MurCDEF family. MurE subfamily.</text>
</comment>
<keyword evidence="8" id="KW-0547">Nucleotide-binding</keyword>
<dbReference type="Pfam" id="PF01225">
    <property type="entry name" value="Mur_ligase"/>
    <property type="match status" value="1"/>
</dbReference>
<name>A0A9D1DSV1_9FIRM</name>
<feature type="binding site" evidence="8">
    <location>
        <position position="185"/>
    </location>
    <ligand>
        <name>UDP-N-acetyl-alpha-D-muramoyl-L-alanyl-D-glutamate</name>
        <dbReference type="ChEBI" id="CHEBI:83900"/>
    </ligand>
</feature>
<keyword evidence="6 8" id="KW-0131">Cell cycle</keyword>
<dbReference type="InterPro" id="IPR005761">
    <property type="entry name" value="UDP-N-AcMur-Glu-dNH2Pim_ligase"/>
</dbReference>
<sequence length="487" mass="54044">MKLRELLDGLEYQCPSGLETEIRDIVYDSRKAGPGDLFVCLKGAASDGHKYARQAVENGAVAVLAEHEVDAGGCPVVIVENTRRALAYLSAAYFHHPADRIRVIGVTGTKGKTTTAHMIRAILERAGIRTGLIGTIGVAIGDRIIPTENTTPESYEVQKFLNDMIEDGCQCCVMEASSIGLRDFRLAGFTFEIGVFTNFSEDHIGGTEHQSMEEYMECKSMLFRQCRTGIVNIDDPNWQGIVRNHTCTLETYGFSPQAELRAEQENLIAKPGYVGVHFELRGRREMPVDVDIPGHFSVYNALAAMAVCLHFDVPDEAIRDGLNTVKVKGRVEPLSVPGNYTLLIDYAHNAVSMENILTTLRAYHPNRLICLFGAGGNRSRTRRYEMGEVCGKLADLSVITADNSRFEDVNDIIADILIGTKKTDGKYIVIPDRREAMRWCIENAQDGDIIVFAGKGHEDYQEIRGKKYPFDERVVTAEILKELGQTV</sequence>
<feature type="domain" description="Mur ligase central" evidence="12">
    <location>
        <begin position="106"/>
        <end position="308"/>
    </location>
</feature>
<evidence type="ECO:0000256" key="2">
    <source>
        <dbReference type="ARBA" id="ARBA00005898"/>
    </source>
</evidence>
<comment type="cofactor">
    <cofactor evidence="8">
        <name>Mg(2+)</name>
        <dbReference type="ChEBI" id="CHEBI:18420"/>
    </cofactor>
</comment>
<dbReference type="Gene3D" id="3.40.1390.10">
    <property type="entry name" value="MurE/MurF, N-terminal domain"/>
    <property type="match status" value="1"/>
</dbReference>
<keyword evidence="8" id="KW-0460">Magnesium</keyword>
<evidence type="ECO:0000256" key="3">
    <source>
        <dbReference type="ARBA" id="ARBA00022618"/>
    </source>
</evidence>
<keyword evidence="8 13" id="KW-0436">Ligase</keyword>
<comment type="caution">
    <text evidence="13">The sequence shown here is derived from an EMBL/GenBank/DDBJ whole genome shotgun (WGS) entry which is preliminary data.</text>
</comment>
<comment type="function">
    <text evidence="8">Catalyzes the addition of an amino acid to the nucleotide precursor UDP-N-acetylmuramoyl-L-alanyl-D-glutamate (UMAG) in the biosynthesis of bacterial cell-wall peptidoglycan.</text>
</comment>
<keyword evidence="7 8" id="KW-0961">Cell wall biogenesis/degradation</keyword>
<dbReference type="GO" id="GO:0009252">
    <property type="term" value="P:peptidoglycan biosynthetic process"/>
    <property type="evidence" value="ECO:0007669"/>
    <property type="project" value="UniProtKB-UniRule"/>
</dbReference>
<dbReference type="HAMAP" id="MF_00208">
    <property type="entry name" value="MurE"/>
    <property type="match status" value="1"/>
</dbReference>
<dbReference type="InterPro" id="IPR035911">
    <property type="entry name" value="MurE/MurF_N"/>
</dbReference>
<dbReference type="InterPro" id="IPR013221">
    <property type="entry name" value="Mur_ligase_cen"/>
</dbReference>
<dbReference type="InterPro" id="IPR004101">
    <property type="entry name" value="Mur_ligase_C"/>
</dbReference>
<dbReference type="GO" id="GO:0016881">
    <property type="term" value="F:acid-amino acid ligase activity"/>
    <property type="evidence" value="ECO:0007669"/>
    <property type="project" value="UniProtKB-UniRule"/>
</dbReference>
<feature type="binding site" evidence="8">
    <location>
        <position position="149"/>
    </location>
    <ligand>
        <name>UDP-N-acetyl-alpha-D-muramoyl-L-alanyl-D-glutamate</name>
        <dbReference type="ChEBI" id="CHEBI:83900"/>
    </ligand>
</feature>
<evidence type="ECO:0000256" key="5">
    <source>
        <dbReference type="ARBA" id="ARBA00022984"/>
    </source>
</evidence>
<evidence type="ECO:0000259" key="12">
    <source>
        <dbReference type="Pfam" id="PF08245"/>
    </source>
</evidence>
<dbReference type="Pfam" id="PF02875">
    <property type="entry name" value="Mur_ligase_C"/>
    <property type="match status" value="1"/>
</dbReference>
<keyword evidence="8" id="KW-0067">ATP-binding</keyword>
<dbReference type="NCBIfam" id="NF001126">
    <property type="entry name" value="PRK00139.1-4"/>
    <property type="match status" value="1"/>
</dbReference>
<dbReference type="InterPro" id="IPR000713">
    <property type="entry name" value="Mur_ligase_N"/>
</dbReference>
<feature type="domain" description="Mur ligase C-terminal" evidence="11">
    <location>
        <begin position="329"/>
        <end position="456"/>
    </location>
</feature>
<evidence type="ECO:0000259" key="11">
    <source>
        <dbReference type="Pfam" id="PF02875"/>
    </source>
</evidence>
<evidence type="ECO:0000256" key="4">
    <source>
        <dbReference type="ARBA" id="ARBA00022960"/>
    </source>
</evidence>
<dbReference type="SUPFAM" id="SSF63418">
    <property type="entry name" value="MurE/MurF N-terminal domain"/>
    <property type="match status" value="1"/>
</dbReference>
<evidence type="ECO:0000256" key="6">
    <source>
        <dbReference type="ARBA" id="ARBA00023306"/>
    </source>
</evidence>
<organism evidence="13 14">
    <name type="scientific">Candidatus Gallacutalibacter pullicola</name>
    <dbReference type="NCBI Taxonomy" id="2840830"/>
    <lineage>
        <taxon>Bacteria</taxon>
        <taxon>Bacillati</taxon>
        <taxon>Bacillota</taxon>
        <taxon>Clostridia</taxon>
        <taxon>Eubacteriales</taxon>
        <taxon>Candidatus Gallacutalibacter</taxon>
    </lineage>
</organism>
<evidence type="ECO:0000259" key="10">
    <source>
        <dbReference type="Pfam" id="PF01225"/>
    </source>
</evidence>
<dbReference type="EC" id="6.3.2.-" evidence="8"/>
<reference evidence="13" key="1">
    <citation type="submission" date="2020-10" db="EMBL/GenBank/DDBJ databases">
        <authorList>
            <person name="Gilroy R."/>
        </authorList>
    </citation>
    <scope>NUCLEOTIDE SEQUENCE</scope>
    <source>
        <strain evidence="13">ChiSjej1B19-7085</strain>
    </source>
</reference>
<feature type="binding site" evidence="8">
    <location>
        <begin position="150"/>
        <end position="151"/>
    </location>
    <ligand>
        <name>UDP-N-acetyl-alpha-D-muramoyl-L-alanyl-D-glutamate</name>
        <dbReference type="ChEBI" id="CHEBI:83900"/>
    </ligand>
</feature>
<dbReference type="Proteomes" id="UP000886785">
    <property type="component" value="Unassembled WGS sequence"/>
</dbReference>
<dbReference type="InterPro" id="IPR036565">
    <property type="entry name" value="Mur-like_cat_sf"/>
</dbReference>
<gene>
    <name evidence="8" type="primary">murE</name>
    <name evidence="13" type="ORF">IAA54_11900</name>
</gene>
<dbReference type="AlphaFoldDB" id="A0A9D1DSV1"/>
<feature type="binding site" evidence="8">
    <location>
        <begin position="108"/>
        <end position="114"/>
    </location>
    <ligand>
        <name>ATP</name>
        <dbReference type="ChEBI" id="CHEBI:30616"/>
    </ligand>
</feature>
<reference evidence="13" key="2">
    <citation type="journal article" date="2021" name="PeerJ">
        <title>Extensive microbial diversity within the chicken gut microbiome revealed by metagenomics and culture.</title>
        <authorList>
            <person name="Gilroy R."/>
            <person name="Ravi A."/>
            <person name="Getino M."/>
            <person name="Pursley I."/>
            <person name="Horton D.L."/>
            <person name="Alikhan N.F."/>
            <person name="Baker D."/>
            <person name="Gharbi K."/>
            <person name="Hall N."/>
            <person name="Watson M."/>
            <person name="Adriaenssens E.M."/>
            <person name="Foster-Nyarko E."/>
            <person name="Jarju S."/>
            <person name="Secka A."/>
            <person name="Antonio M."/>
            <person name="Oren A."/>
            <person name="Chaudhuri R.R."/>
            <person name="La Ragione R."/>
            <person name="Hildebrand F."/>
            <person name="Pallen M.J."/>
        </authorList>
    </citation>
    <scope>NUCLEOTIDE SEQUENCE</scope>
    <source>
        <strain evidence="13">ChiSjej1B19-7085</strain>
    </source>
</reference>
<keyword evidence="3 8" id="KW-0132">Cell division</keyword>
<dbReference type="Pfam" id="PF08245">
    <property type="entry name" value="Mur_ligase_M"/>
    <property type="match status" value="1"/>
</dbReference>
<proteinExistence type="inferred from homology"/>
<feature type="binding site" evidence="8">
    <location>
        <position position="177"/>
    </location>
    <ligand>
        <name>UDP-N-acetyl-alpha-D-muramoyl-L-alanyl-D-glutamate</name>
        <dbReference type="ChEBI" id="CHEBI:83900"/>
    </ligand>
</feature>
<dbReference type="PANTHER" id="PTHR23135:SF4">
    <property type="entry name" value="UDP-N-ACETYLMURAMOYL-L-ALANYL-D-GLUTAMATE--2,6-DIAMINOPIMELATE LIGASE MURE HOMOLOG, CHLOROPLASTIC"/>
    <property type="match status" value="1"/>
</dbReference>
<dbReference type="SUPFAM" id="SSF53623">
    <property type="entry name" value="MurD-like peptide ligases, catalytic domain"/>
    <property type="match status" value="1"/>
</dbReference>
<evidence type="ECO:0000313" key="13">
    <source>
        <dbReference type="EMBL" id="HIR58353.1"/>
    </source>
</evidence>
<keyword evidence="5 8" id="KW-0573">Peptidoglycan synthesis</keyword>
<comment type="subcellular location">
    <subcellularLocation>
        <location evidence="8 9">Cytoplasm</location>
    </subcellularLocation>
</comment>
<dbReference type="GO" id="GO:0071555">
    <property type="term" value="P:cell wall organization"/>
    <property type="evidence" value="ECO:0007669"/>
    <property type="project" value="UniProtKB-KW"/>
</dbReference>
<comment type="pathway">
    <text evidence="1 8 9">Cell wall biogenesis; peptidoglycan biosynthesis.</text>
</comment>
<dbReference type="GO" id="GO:0005737">
    <property type="term" value="C:cytoplasm"/>
    <property type="evidence" value="ECO:0007669"/>
    <property type="project" value="UniProtKB-SubCell"/>
</dbReference>
<evidence type="ECO:0000313" key="14">
    <source>
        <dbReference type="Proteomes" id="UP000886785"/>
    </source>
</evidence>